<protein>
    <submittedName>
        <fullName evidence="2">Uncharacterized protein</fullName>
    </submittedName>
</protein>
<dbReference type="EMBL" id="CM001258">
    <property type="protein sequence ID" value="EHH26993.1"/>
    <property type="molecule type" value="Genomic_DNA"/>
</dbReference>
<sequence length="49" mass="5759">MNRENMRKPDGPVSTTFLRHFIFDGAVLLIIIKLKFFSGNTDLFFKPER</sequence>
<reference evidence="2" key="1">
    <citation type="journal article" date="2011" name="Nat. Biotechnol.">
        <title>Genome sequencing and comparison of two nonhuman primate animal models, the cynomolgus and Chinese rhesus macaques.</title>
        <authorList>
            <person name="Yan G."/>
            <person name="Zhang G."/>
            <person name="Fang X."/>
            <person name="Zhang Y."/>
            <person name="Li C."/>
            <person name="Ling F."/>
            <person name="Cooper D.N."/>
            <person name="Li Q."/>
            <person name="Li Y."/>
            <person name="van Gool A.J."/>
            <person name="Du H."/>
            <person name="Chen J."/>
            <person name="Chen R."/>
            <person name="Zhang P."/>
            <person name="Huang Z."/>
            <person name="Thompson J.R."/>
            <person name="Meng Y."/>
            <person name="Bai Y."/>
            <person name="Wang J."/>
            <person name="Zhuo M."/>
            <person name="Wang T."/>
            <person name="Huang Y."/>
            <person name="Wei L."/>
            <person name="Li J."/>
            <person name="Wang Z."/>
            <person name="Hu H."/>
            <person name="Yang P."/>
            <person name="Le L."/>
            <person name="Stenson P.D."/>
            <person name="Li B."/>
            <person name="Liu X."/>
            <person name="Ball E.V."/>
            <person name="An N."/>
            <person name="Huang Q."/>
            <person name="Zhang Y."/>
            <person name="Fan W."/>
            <person name="Zhang X."/>
            <person name="Li Y."/>
            <person name="Wang W."/>
            <person name="Katze M.G."/>
            <person name="Su B."/>
            <person name="Nielsen R."/>
            <person name="Yang H."/>
            <person name="Wang J."/>
            <person name="Wang X."/>
            <person name="Wang J."/>
        </authorList>
    </citation>
    <scope>NUCLEOTIDE SEQUENCE [LARGE SCALE GENOMIC DNA]</scope>
    <source>
        <strain evidence="2">CR-5</strain>
    </source>
</reference>
<name>G7MVS9_MACMU</name>
<keyword evidence="1" id="KW-0812">Transmembrane</keyword>
<keyword evidence="1" id="KW-0472">Membrane</keyword>
<keyword evidence="1" id="KW-1133">Transmembrane helix</keyword>
<organism evidence="2">
    <name type="scientific">Macaca mulatta</name>
    <name type="common">Rhesus macaque</name>
    <dbReference type="NCBI Taxonomy" id="9544"/>
    <lineage>
        <taxon>Eukaryota</taxon>
        <taxon>Metazoa</taxon>
        <taxon>Chordata</taxon>
        <taxon>Craniata</taxon>
        <taxon>Vertebrata</taxon>
        <taxon>Euteleostomi</taxon>
        <taxon>Mammalia</taxon>
        <taxon>Eutheria</taxon>
        <taxon>Euarchontoglires</taxon>
        <taxon>Primates</taxon>
        <taxon>Haplorrhini</taxon>
        <taxon>Catarrhini</taxon>
        <taxon>Cercopithecidae</taxon>
        <taxon>Cercopithecinae</taxon>
        <taxon>Macaca</taxon>
    </lineage>
</organism>
<evidence type="ECO:0000313" key="2">
    <source>
        <dbReference type="EMBL" id="EHH26993.1"/>
    </source>
</evidence>
<dbReference type="AlphaFoldDB" id="G7MVS9"/>
<accession>G7MVS9</accession>
<proteinExistence type="predicted"/>
<dbReference type="Proteomes" id="UP000013456">
    <property type="component" value="Chromosome 6"/>
</dbReference>
<gene>
    <name evidence="2" type="ORF">EGK_17087</name>
</gene>
<feature type="transmembrane region" description="Helical" evidence="1">
    <location>
        <begin position="21"/>
        <end position="38"/>
    </location>
</feature>
<evidence type="ECO:0000256" key="1">
    <source>
        <dbReference type="SAM" id="Phobius"/>
    </source>
</evidence>